<sequence>MRAPHPAQIALGAICVLALVGLWWITTAMLEMQSVSWSGEEPSDEIIAMWAFQNLAYTLLMPALALASVASALGLVFTWSFSTALRRRSDRRHVSDRRDVSDRREVRDRLER</sequence>
<dbReference type="Proteomes" id="UP000293865">
    <property type="component" value="Unassembled WGS sequence"/>
</dbReference>
<feature type="compositionally biased region" description="Basic and acidic residues" evidence="1">
    <location>
        <begin position="92"/>
        <end position="112"/>
    </location>
</feature>
<organism evidence="3 4">
    <name type="scientific">Agromyces albus</name>
    <dbReference type="NCBI Taxonomy" id="205332"/>
    <lineage>
        <taxon>Bacteria</taxon>
        <taxon>Bacillati</taxon>
        <taxon>Actinomycetota</taxon>
        <taxon>Actinomycetes</taxon>
        <taxon>Micrococcales</taxon>
        <taxon>Microbacteriaceae</taxon>
        <taxon>Agromyces</taxon>
    </lineage>
</organism>
<evidence type="ECO:0000313" key="4">
    <source>
        <dbReference type="Proteomes" id="UP000293865"/>
    </source>
</evidence>
<proteinExistence type="predicted"/>
<keyword evidence="2" id="KW-0472">Membrane</keyword>
<keyword evidence="2" id="KW-0812">Transmembrane</keyword>
<feature type="transmembrane region" description="Helical" evidence="2">
    <location>
        <begin position="7"/>
        <end position="26"/>
    </location>
</feature>
<evidence type="ECO:0000256" key="1">
    <source>
        <dbReference type="SAM" id="MobiDB-lite"/>
    </source>
</evidence>
<reference evidence="3 4" key="1">
    <citation type="submission" date="2019-01" db="EMBL/GenBank/DDBJ databases">
        <title>Agromyces.</title>
        <authorList>
            <person name="Li J."/>
        </authorList>
    </citation>
    <scope>NUCLEOTIDE SEQUENCE [LARGE SCALE GENOMIC DNA]</scope>
    <source>
        <strain evidence="3 4">DSM 15934</strain>
    </source>
</reference>
<keyword evidence="2" id="KW-1133">Transmembrane helix</keyword>
<dbReference type="RefSeq" id="WP_129519427.1">
    <property type="nucleotide sequence ID" value="NZ_SDPN01000003.1"/>
</dbReference>
<comment type="caution">
    <text evidence="3">The sequence shown here is derived from an EMBL/GenBank/DDBJ whole genome shotgun (WGS) entry which is preliminary data.</text>
</comment>
<dbReference type="AlphaFoldDB" id="A0A4Q2L3Q7"/>
<evidence type="ECO:0000256" key="2">
    <source>
        <dbReference type="SAM" id="Phobius"/>
    </source>
</evidence>
<feature type="region of interest" description="Disordered" evidence="1">
    <location>
        <begin position="87"/>
        <end position="112"/>
    </location>
</feature>
<gene>
    <name evidence="3" type="ORF">ESP51_03140</name>
</gene>
<keyword evidence="4" id="KW-1185">Reference proteome</keyword>
<feature type="transmembrane region" description="Helical" evidence="2">
    <location>
        <begin position="59"/>
        <end position="82"/>
    </location>
</feature>
<name>A0A4Q2L3Q7_9MICO</name>
<evidence type="ECO:0000313" key="3">
    <source>
        <dbReference type="EMBL" id="RXZ72805.1"/>
    </source>
</evidence>
<dbReference type="EMBL" id="SDPN01000003">
    <property type="protein sequence ID" value="RXZ72805.1"/>
    <property type="molecule type" value="Genomic_DNA"/>
</dbReference>
<accession>A0A4Q2L3Q7</accession>
<protein>
    <submittedName>
        <fullName evidence="3">Uncharacterized protein</fullName>
    </submittedName>
</protein>